<name>A0AAU9BQE7_9GAMM</name>
<dbReference type="InterPro" id="IPR029044">
    <property type="entry name" value="Nucleotide-diphossugar_trans"/>
</dbReference>
<feature type="transmembrane region" description="Helical" evidence="1">
    <location>
        <begin position="223"/>
        <end position="242"/>
    </location>
</feature>
<dbReference type="KEGG" id="mcau:MIT9_P0506"/>
<organism evidence="3 4">
    <name type="scientific">Methylomarinovum caldicuralii</name>
    <dbReference type="NCBI Taxonomy" id="438856"/>
    <lineage>
        <taxon>Bacteria</taxon>
        <taxon>Pseudomonadati</taxon>
        <taxon>Pseudomonadota</taxon>
        <taxon>Gammaproteobacteria</taxon>
        <taxon>Methylococcales</taxon>
        <taxon>Methylothermaceae</taxon>
        <taxon>Methylomarinovum</taxon>
    </lineage>
</organism>
<dbReference type="GO" id="GO:0016757">
    <property type="term" value="F:glycosyltransferase activity"/>
    <property type="evidence" value="ECO:0007669"/>
    <property type="project" value="UniProtKB-KW"/>
</dbReference>
<proteinExistence type="predicted"/>
<evidence type="ECO:0000256" key="1">
    <source>
        <dbReference type="SAM" id="Phobius"/>
    </source>
</evidence>
<protein>
    <submittedName>
        <fullName evidence="3">N-acetyl-alpha-D-glucosaminyl-diphospho-ditrans, octacis-undecaprenol 3-alpha-mannosyltransferase/rhamnosyltransferase</fullName>
        <ecNumber evidence="3">2.4.1.348</ecNumber>
    </submittedName>
</protein>
<accession>A0AAU9BQE7</accession>
<keyword evidence="3" id="KW-0808">Transferase</keyword>
<dbReference type="PANTHER" id="PTHR48090:SF7">
    <property type="entry name" value="RFBJ PROTEIN"/>
    <property type="match status" value="1"/>
</dbReference>
<dbReference type="PANTHER" id="PTHR48090">
    <property type="entry name" value="UNDECAPRENYL-PHOSPHATE 4-DEOXY-4-FORMAMIDO-L-ARABINOSE TRANSFERASE-RELATED"/>
    <property type="match status" value="1"/>
</dbReference>
<evidence type="ECO:0000313" key="3">
    <source>
        <dbReference type="EMBL" id="BCX80928.1"/>
    </source>
</evidence>
<sequence length="251" mass="27459">MRLTPEQVATIRRVVRETAANRHLAVVMPARDEAAVIAGVIASVSRHLPGSPVIVVDDASADGTAAVAEQAGAVVLRLPVPLGAWGAIQTGMRYALKQGFDAVVTMDADGQHLAEEIPKLLKIRDQDGADVVIGAYPERGSRARRLAWSLFRRLSGFSLADLTSGFRIYSRRALWLLASPRATLLEYQDLGVLILMRSSGLKIVETAVIMRPRLAGKSRVFSSWWRVALYMAQTVLLLLACAHHRRRFKSG</sequence>
<keyword evidence="3" id="KW-0328">Glycosyltransferase</keyword>
<feature type="domain" description="Glycosyltransferase 2-like" evidence="2">
    <location>
        <begin position="26"/>
        <end position="173"/>
    </location>
</feature>
<dbReference type="Pfam" id="PF00535">
    <property type="entry name" value="Glycos_transf_2"/>
    <property type="match status" value="1"/>
</dbReference>
<dbReference type="EMBL" id="AP024714">
    <property type="protein sequence ID" value="BCX80928.1"/>
    <property type="molecule type" value="Genomic_DNA"/>
</dbReference>
<dbReference type="Gene3D" id="3.90.550.10">
    <property type="entry name" value="Spore Coat Polysaccharide Biosynthesis Protein SpsA, Chain A"/>
    <property type="match status" value="1"/>
</dbReference>
<dbReference type="CDD" id="cd04179">
    <property type="entry name" value="DPM_DPG-synthase_like"/>
    <property type="match status" value="1"/>
</dbReference>
<dbReference type="InterPro" id="IPR050256">
    <property type="entry name" value="Glycosyltransferase_2"/>
</dbReference>
<keyword evidence="1" id="KW-1133">Transmembrane helix</keyword>
<dbReference type="Proteomes" id="UP001321825">
    <property type="component" value="Chromosome"/>
</dbReference>
<reference evidence="4" key="1">
    <citation type="journal article" date="2024" name="Int. J. Syst. Evol. Microbiol.">
        <title>Methylomarinovum tepidoasis sp. nov., a moderately thermophilic methanotroph of the family Methylothermaceae isolated from a deep-sea hydrothermal field.</title>
        <authorList>
            <person name="Hirayama H."/>
            <person name="Takaki Y."/>
            <person name="Abe M."/>
            <person name="Miyazaki M."/>
            <person name="Uematsu K."/>
            <person name="Matsui Y."/>
            <person name="Takai K."/>
        </authorList>
    </citation>
    <scope>NUCLEOTIDE SEQUENCE [LARGE SCALE GENOMIC DNA]</scope>
    <source>
        <strain evidence="4">IT-9</strain>
    </source>
</reference>
<evidence type="ECO:0000313" key="4">
    <source>
        <dbReference type="Proteomes" id="UP001321825"/>
    </source>
</evidence>
<dbReference type="EC" id="2.4.1.348" evidence="3"/>
<dbReference type="AlphaFoldDB" id="A0AAU9BQE7"/>
<keyword evidence="1" id="KW-0472">Membrane</keyword>
<dbReference type="SUPFAM" id="SSF53448">
    <property type="entry name" value="Nucleotide-diphospho-sugar transferases"/>
    <property type="match status" value="1"/>
</dbReference>
<dbReference type="RefSeq" id="WP_317705873.1">
    <property type="nucleotide sequence ID" value="NZ_AP024714.1"/>
</dbReference>
<keyword evidence="1" id="KW-0812">Transmembrane</keyword>
<gene>
    <name evidence="3" type="ORF">MIT9_P0506</name>
</gene>
<dbReference type="InterPro" id="IPR001173">
    <property type="entry name" value="Glyco_trans_2-like"/>
</dbReference>
<evidence type="ECO:0000259" key="2">
    <source>
        <dbReference type="Pfam" id="PF00535"/>
    </source>
</evidence>
<keyword evidence="4" id="KW-1185">Reference proteome</keyword>